<protein>
    <recommendedName>
        <fullName evidence="1">Glutamine amidotransferase domain-containing protein</fullName>
    </recommendedName>
</protein>
<dbReference type="InterPro" id="IPR017926">
    <property type="entry name" value="GATASE"/>
</dbReference>
<dbReference type="RefSeq" id="XP_003026682.1">
    <property type="nucleotide sequence ID" value="XM_003026636.1"/>
</dbReference>
<gene>
    <name evidence="2" type="ORF">SCHCODRAFT_86187</name>
</gene>
<dbReference type="EMBL" id="GL377315">
    <property type="protein sequence ID" value="EFI91779.1"/>
    <property type="molecule type" value="Genomic_DNA"/>
</dbReference>
<feature type="domain" description="Glutamine amidotransferase" evidence="1">
    <location>
        <begin position="74"/>
        <end position="234"/>
    </location>
</feature>
<evidence type="ECO:0000313" key="2">
    <source>
        <dbReference type="EMBL" id="EFI91779.1"/>
    </source>
</evidence>
<organism evidence="3">
    <name type="scientific">Schizophyllum commune (strain H4-8 / FGSC 9210)</name>
    <name type="common">Split gill fungus</name>
    <dbReference type="NCBI Taxonomy" id="578458"/>
    <lineage>
        <taxon>Eukaryota</taxon>
        <taxon>Fungi</taxon>
        <taxon>Dikarya</taxon>
        <taxon>Basidiomycota</taxon>
        <taxon>Agaricomycotina</taxon>
        <taxon>Agaricomycetes</taxon>
        <taxon>Agaricomycetidae</taxon>
        <taxon>Agaricales</taxon>
        <taxon>Schizophyllaceae</taxon>
        <taxon>Schizophyllum</taxon>
    </lineage>
</organism>
<dbReference type="OMA" id="PWIQTLK"/>
<proteinExistence type="predicted"/>
<dbReference type="FunCoup" id="D8QJU8">
    <property type="interactions" value="251"/>
</dbReference>
<dbReference type="Gene3D" id="3.40.50.880">
    <property type="match status" value="1"/>
</dbReference>
<dbReference type="HOGENOM" id="CLU_054974_0_2_1"/>
<sequence length="282" mass="30863">MAAPAVHSPPRLALLLCDTPMPAVQREYGDYAQIFRDLLRNALTASKSGATSDSNSALNGNAPPHFILDAFDVVHKMEYPKEEEIETYDAVLLTGSAASAYDDVPWINKLVDWVRHIAQDVPQLRIFGICFGHQIVGRALGGTCEPSGYWEVGPTPFRLTEVGKRVFGGKDELYLQQMHRDHVPAVPAGFELLGSTPVCPNQGMVQFYEGDGEANDPRRIHILTVQGHPEFTAEIVDKMVDARAASGVIPPDTAKDYARRRAWTNDGVTAVGRVIWASLGVV</sequence>
<dbReference type="KEGG" id="scm:SCHCO_02643776"/>
<dbReference type="InParanoid" id="D8QJU8"/>
<dbReference type="PROSITE" id="PS51273">
    <property type="entry name" value="GATASE_TYPE_1"/>
    <property type="match status" value="1"/>
</dbReference>
<name>D8QJU8_SCHCM</name>
<dbReference type="Pfam" id="PF00117">
    <property type="entry name" value="GATase"/>
    <property type="match status" value="1"/>
</dbReference>
<dbReference type="GO" id="GO:0005829">
    <property type="term" value="C:cytosol"/>
    <property type="evidence" value="ECO:0007669"/>
    <property type="project" value="TreeGrafter"/>
</dbReference>
<dbReference type="SUPFAM" id="SSF52317">
    <property type="entry name" value="Class I glutamine amidotransferase-like"/>
    <property type="match status" value="1"/>
</dbReference>
<keyword evidence="3" id="KW-1185">Reference proteome</keyword>
<dbReference type="eggNOG" id="KOG3179">
    <property type="taxonomic scope" value="Eukaryota"/>
</dbReference>
<dbReference type="InterPro" id="IPR044992">
    <property type="entry name" value="ChyE-like"/>
</dbReference>
<evidence type="ECO:0000259" key="1">
    <source>
        <dbReference type="Pfam" id="PF00117"/>
    </source>
</evidence>
<dbReference type="GeneID" id="9593474"/>
<dbReference type="VEuPathDB" id="FungiDB:SCHCODRAFT_02643776"/>
<dbReference type="InterPro" id="IPR029062">
    <property type="entry name" value="Class_I_gatase-like"/>
</dbReference>
<dbReference type="AlphaFoldDB" id="D8QJU8"/>
<evidence type="ECO:0000313" key="3">
    <source>
        <dbReference type="Proteomes" id="UP000007431"/>
    </source>
</evidence>
<dbReference type="Proteomes" id="UP000007431">
    <property type="component" value="Unassembled WGS sequence"/>
</dbReference>
<dbReference type="PANTHER" id="PTHR42695">
    <property type="entry name" value="GLUTAMINE AMIDOTRANSFERASE YLR126C-RELATED"/>
    <property type="match status" value="1"/>
</dbReference>
<dbReference type="CDD" id="cd01741">
    <property type="entry name" value="GATase1_1"/>
    <property type="match status" value="1"/>
</dbReference>
<accession>D8QJU8</accession>
<dbReference type="STRING" id="578458.D8QJU8"/>
<dbReference type="PANTHER" id="PTHR42695:SF5">
    <property type="entry name" value="GLUTAMINE AMIDOTRANSFERASE YLR126C-RELATED"/>
    <property type="match status" value="1"/>
</dbReference>
<reference evidence="2 3" key="1">
    <citation type="journal article" date="2010" name="Nat. Biotechnol.">
        <title>Genome sequence of the model mushroom Schizophyllum commune.</title>
        <authorList>
            <person name="Ohm R.A."/>
            <person name="de Jong J.F."/>
            <person name="Lugones L.G."/>
            <person name="Aerts A."/>
            <person name="Kothe E."/>
            <person name="Stajich J.E."/>
            <person name="de Vries R.P."/>
            <person name="Record E."/>
            <person name="Levasseur A."/>
            <person name="Baker S.E."/>
            <person name="Bartholomew K.A."/>
            <person name="Coutinho P.M."/>
            <person name="Erdmann S."/>
            <person name="Fowler T.J."/>
            <person name="Gathman A.C."/>
            <person name="Lombard V."/>
            <person name="Henrissat B."/>
            <person name="Knabe N."/>
            <person name="Kuees U."/>
            <person name="Lilly W.W."/>
            <person name="Lindquist E."/>
            <person name="Lucas S."/>
            <person name="Magnuson J.K."/>
            <person name="Piumi F."/>
            <person name="Raudaskoski M."/>
            <person name="Salamov A."/>
            <person name="Schmutz J."/>
            <person name="Schwarze F.W.M.R."/>
            <person name="vanKuyk P.A."/>
            <person name="Horton J.S."/>
            <person name="Grigoriev I.V."/>
            <person name="Woesten H.A.B."/>
        </authorList>
    </citation>
    <scope>NUCLEOTIDE SEQUENCE [LARGE SCALE GENOMIC DNA]</scope>
    <source>
        <strain evidence="3">H4-8 / FGSC 9210</strain>
    </source>
</reference>
<dbReference type="OrthoDB" id="92161at2759"/>
<dbReference type="GO" id="GO:0005634">
    <property type="term" value="C:nucleus"/>
    <property type="evidence" value="ECO:0007669"/>
    <property type="project" value="TreeGrafter"/>
</dbReference>